<dbReference type="Gene3D" id="3.40.47.10">
    <property type="match status" value="2"/>
</dbReference>
<evidence type="ECO:0000259" key="5">
    <source>
        <dbReference type="PROSITE" id="PS52004"/>
    </source>
</evidence>
<dbReference type="SUPFAM" id="SSF53901">
    <property type="entry name" value="Thiolase-like"/>
    <property type="match status" value="2"/>
</dbReference>
<dbReference type="InterPro" id="IPR000794">
    <property type="entry name" value="Beta-ketoacyl_synthase"/>
</dbReference>
<sequence length="418" mass="42716">MTGRHGGDGALAVTGIGLVTPAGIGTRRTWEGVCAGRSTAARDPELAGLPVDFACRVPGFDPHRHVPGPRPWRHDRFTQFALAAAHEAVADAQLDPAGWDAARVSVVLGSAAGGAGTLEAQHHKLLHEGHRAVSPFTLPAFLPNMAAGQLAIALRAHGPALHTATACASGATALITAAMLLNEDACDIAVAGGADAMVTPLCAAAFGTLGALSRRSGEPAAACRPFDRDRDGLVLAEGAGVLVLEREKDAAARHAPVHARLTGHGSSADAHHLVTPDPEGRGLHRAVRLALRDACADVHSVDHVNAHGTGTVLNDRTEAAVLHRVFGTSPPSVTSAKGVLGHTMGAAGAVEAALTVLSVEHQLVPPTANFVRPEPAMAPVDVVHTAPRRQAIRTALSISCGFGGHHAVLAFAPASTTT</sequence>
<comment type="caution">
    <text evidence="6">The sequence shown here is derived from an EMBL/GenBank/DDBJ whole genome shotgun (WGS) entry which is preliminary data.</text>
</comment>
<dbReference type="Proteomes" id="UP000587462">
    <property type="component" value="Unassembled WGS sequence"/>
</dbReference>
<gene>
    <name evidence="6" type="ORF">HG542_27290</name>
</gene>
<dbReference type="GO" id="GO:0004315">
    <property type="term" value="F:3-oxoacyl-[acyl-carrier-protein] synthase activity"/>
    <property type="evidence" value="ECO:0007669"/>
    <property type="project" value="InterPro"/>
</dbReference>
<evidence type="ECO:0000256" key="4">
    <source>
        <dbReference type="RuleBase" id="RU003694"/>
    </source>
</evidence>
<evidence type="ECO:0000256" key="3">
    <source>
        <dbReference type="ARBA" id="ARBA00023315"/>
    </source>
</evidence>
<protein>
    <submittedName>
        <fullName evidence="6">Beta-ketoacyl-[acyl-carrier-protein] synthase family protein</fullName>
    </submittedName>
</protein>
<evidence type="ECO:0000256" key="1">
    <source>
        <dbReference type="ARBA" id="ARBA00008467"/>
    </source>
</evidence>
<reference evidence="6 7" key="1">
    <citation type="submission" date="2020-04" db="EMBL/GenBank/DDBJ databases">
        <title>Draft Genome Sequence of Streptomyces morookaense DSM 40503, an 8-azaguanine-producing strain.</title>
        <authorList>
            <person name="Qi J."/>
            <person name="Gao J.-M."/>
        </authorList>
    </citation>
    <scope>NUCLEOTIDE SEQUENCE [LARGE SCALE GENOMIC DNA]</scope>
    <source>
        <strain evidence="6 7">DSM 40503</strain>
    </source>
</reference>
<dbReference type="AlphaFoldDB" id="A0A7Y7B9A0"/>
<accession>A0A7Y7B9A0</accession>
<name>A0A7Y7B9A0_STRMO</name>
<dbReference type="CDD" id="cd00834">
    <property type="entry name" value="KAS_I_II"/>
    <property type="match status" value="1"/>
</dbReference>
<keyword evidence="3" id="KW-0012">Acyltransferase</keyword>
<dbReference type="GO" id="GO:0006633">
    <property type="term" value="P:fatty acid biosynthetic process"/>
    <property type="evidence" value="ECO:0007669"/>
    <property type="project" value="InterPro"/>
</dbReference>
<dbReference type="Pfam" id="PF02801">
    <property type="entry name" value="Ketoacyl-synt_C"/>
    <property type="match status" value="1"/>
</dbReference>
<dbReference type="FunFam" id="3.40.47.10:FF:000018">
    <property type="entry name" value="3-oxoacyl-[acyl-carrier-protein] synthase 2"/>
    <property type="match status" value="1"/>
</dbReference>
<dbReference type="PANTHER" id="PTHR11712">
    <property type="entry name" value="POLYKETIDE SYNTHASE-RELATED"/>
    <property type="match status" value="1"/>
</dbReference>
<dbReference type="Pfam" id="PF00109">
    <property type="entry name" value="ketoacyl-synt"/>
    <property type="match status" value="1"/>
</dbReference>
<evidence type="ECO:0000313" key="7">
    <source>
        <dbReference type="Proteomes" id="UP000587462"/>
    </source>
</evidence>
<feature type="domain" description="Ketosynthase family 3 (KS3)" evidence="5">
    <location>
        <begin position="8"/>
        <end position="413"/>
    </location>
</feature>
<dbReference type="NCBIfam" id="NF005589">
    <property type="entry name" value="PRK07314.1"/>
    <property type="match status" value="1"/>
</dbReference>
<keyword evidence="2 4" id="KW-0808">Transferase</keyword>
<evidence type="ECO:0000313" key="6">
    <source>
        <dbReference type="EMBL" id="NVK81334.1"/>
    </source>
</evidence>
<keyword evidence="7" id="KW-1185">Reference proteome</keyword>
<dbReference type="PANTHER" id="PTHR11712:SF347">
    <property type="entry name" value="BETA KETOACYL-ACYL CARRIER PROTEIN SYNTHASE"/>
    <property type="match status" value="1"/>
</dbReference>
<dbReference type="RefSeq" id="WP_171085975.1">
    <property type="nucleotide sequence ID" value="NZ_BNBU01000006.1"/>
</dbReference>
<dbReference type="InterPro" id="IPR016039">
    <property type="entry name" value="Thiolase-like"/>
</dbReference>
<organism evidence="6 7">
    <name type="scientific">Streptomyces morookaense</name>
    <name type="common">Streptoverticillium morookaense</name>
    <dbReference type="NCBI Taxonomy" id="1970"/>
    <lineage>
        <taxon>Bacteria</taxon>
        <taxon>Bacillati</taxon>
        <taxon>Actinomycetota</taxon>
        <taxon>Actinomycetes</taxon>
        <taxon>Kitasatosporales</taxon>
        <taxon>Streptomycetaceae</taxon>
        <taxon>Streptomyces</taxon>
    </lineage>
</organism>
<dbReference type="InterPro" id="IPR020841">
    <property type="entry name" value="PKS_Beta-ketoAc_synthase_dom"/>
</dbReference>
<evidence type="ECO:0000256" key="2">
    <source>
        <dbReference type="ARBA" id="ARBA00022679"/>
    </source>
</evidence>
<dbReference type="InterPro" id="IPR014031">
    <property type="entry name" value="Ketoacyl_synth_C"/>
</dbReference>
<dbReference type="SMART" id="SM00825">
    <property type="entry name" value="PKS_KS"/>
    <property type="match status" value="1"/>
</dbReference>
<dbReference type="InterPro" id="IPR018201">
    <property type="entry name" value="Ketoacyl_synth_AS"/>
</dbReference>
<dbReference type="EMBL" id="JABBXF010000077">
    <property type="protein sequence ID" value="NVK81334.1"/>
    <property type="molecule type" value="Genomic_DNA"/>
</dbReference>
<comment type="similarity">
    <text evidence="1 4">Belongs to the thiolase-like superfamily. Beta-ketoacyl-ACP synthases family.</text>
</comment>
<proteinExistence type="inferred from homology"/>
<dbReference type="PROSITE" id="PS00606">
    <property type="entry name" value="KS3_1"/>
    <property type="match status" value="1"/>
</dbReference>
<dbReference type="InterPro" id="IPR014030">
    <property type="entry name" value="Ketoacyl_synth_N"/>
</dbReference>
<dbReference type="PROSITE" id="PS52004">
    <property type="entry name" value="KS3_2"/>
    <property type="match status" value="1"/>
</dbReference>